<protein>
    <recommendedName>
        <fullName evidence="3">Terminase</fullName>
    </recommendedName>
</protein>
<dbReference type="Gene3D" id="3.40.50.300">
    <property type="entry name" value="P-loop containing nucleotide triphosphate hydrolases"/>
    <property type="match status" value="1"/>
</dbReference>
<evidence type="ECO:0008006" key="3">
    <source>
        <dbReference type="Google" id="ProtNLM"/>
    </source>
</evidence>
<organism evidence="1 2">
    <name type="scientific">Microbacterium esteraromaticum</name>
    <dbReference type="NCBI Taxonomy" id="57043"/>
    <lineage>
        <taxon>Bacteria</taxon>
        <taxon>Bacillati</taxon>
        <taxon>Actinomycetota</taxon>
        <taxon>Actinomycetes</taxon>
        <taxon>Micrococcales</taxon>
        <taxon>Microbacteriaceae</taxon>
        <taxon>Microbacterium</taxon>
    </lineage>
</organism>
<reference evidence="1 2" key="1">
    <citation type="journal article" date="2020" name="Front. Microbiol.">
        <title>Design of Bacterial Strain-Specific qPCR Assays Using NGS Data and Publicly Available Resources and Its Application to Track Biocontrol Strains.</title>
        <authorList>
            <person name="Hernandez I."/>
            <person name="Sant C."/>
            <person name="Martinez R."/>
            <person name="Fernandez C."/>
        </authorList>
    </citation>
    <scope>NUCLEOTIDE SEQUENCE [LARGE SCALE GENOMIC DNA]</scope>
    <source>
        <strain evidence="1 2">B24</strain>
    </source>
</reference>
<dbReference type="EMBL" id="CP043732">
    <property type="protein sequence ID" value="QMU97985.1"/>
    <property type="molecule type" value="Genomic_DNA"/>
</dbReference>
<dbReference type="RefSeq" id="WP_182252995.1">
    <property type="nucleotide sequence ID" value="NZ_CP043732.1"/>
</dbReference>
<evidence type="ECO:0000313" key="1">
    <source>
        <dbReference type="EMBL" id="QMU97985.1"/>
    </source>
</evidence>
<sequence length="480" mass="53527">MAGGAAVTWSGFTYATPRDPSRPSRGAKIAELARMLGWEPMPWQQHVWDVATELDERGNYVYEKVFVTVPRQSGKTTLFGPVELQRAVEFPGSKVYFTAQTGDDARTLLKNLISRVEASPLSRFFDGKRSAAQTGMVTPKGSEIWAFPPKPEKIHGKTPVLVGIDEIWTLDDVQAKGLITDGIEPAQRTLYGKRQIWYLSTAGTAESTFMKRQVQIGRRSVTEPGSHPRFAYFEASLPDDADPYDREAFAAFHPAVGYTQDVDDLFALVDGTVPEEERVDHSTWLRAYCNRWTESREVLIPDWDELADETLEARWADVAISWEVAHDNQMGAIVATWRADDETICTRVVHAAPGTQWMEDLLVKIHALAPAAFGADDGGPTRRLNDRLRLRLGDDEITTLGMKDFGVACETWLTAARDEKQLLHDGSRTLAHGVAFLVMKRQGEVTRFSRADAAGPIASAVALWLYDHRDAPSWTPTTSY</sequence>
<dbReference type="Proteomes" id="UP000515708">
    <property type="component" value="Chromosome"/>
</dbReference>
<gene>
    <name evidence="1" type="ORF">FVO59_12815</name>
</gene>
<dbReference type="InterPro" id="IPR027417">
    <property type="entry name" value="P-loop_NTPase"/>
</dbReference>
<accession>A0A7D8AKB5</accession>
<name>A0A7D8AKB5_9MICO</name>
<dbReference type="AlphaFoldDB" id="A0A7D8AKB5"/>
<proteinExistence type="predicted"/>
<evidence type="ECO:0000313" key="2">
    <source>
        <dbReference type="Proteomes" id="UP000515708"/>
    </source>
</evidence>